<gene>
    <name evidence="1" type="ORF">HAX54_003632</name>
</gene>
<comment type="caution">
    <text evidence="1">The sequence shown here is derived from an EMBL/GenBank/DDBJ whole genome shotgun (WGS) entry which is preliminary data.</text>
</comment>
<evidence type="ECO:0000313" key="2">
    <source>
        <dbReference type="Proteomes" id="UP000823775"/>
    </source>
</evidence>
<protein>
    <submittedName>
        <fullName evidence="1">Uncharacterized protein</fullName>
    </submittedName>
</protein>
<accession>A0ABS8T6W4</accession>
<sequence length="143" mass="16627">PPNDFFAMLNVLIQNLELEYFNVLNSKKFPMNFNEPVQEAFPLNDVFAGLNGCNQYLEFNHFNILNSNEFLMNFNEPIEEAYIPQPPAVPSFIPPNDFFAGLNGYNQDLELDPFNVLNLNEFLVNFNKPVQEAYLPQHLQFLF</sequence>
<organism evidence="1 2">
    <name type="scientific">Datura stramonium</name>
    <name type="common">Jimsonweed</name>
    <name type="synonym">Common thornapple</name>
    <dbReference type="NCBI Taxonomy" id="4076"/>
    <lineage>
        <taxon>Eukaryota</taxon>
        <taxon>Viridiplantae</taxon>
        <taxon>Streptophyta</taxon>
        <taxon>Embryophyta</taxon>
        <taxon>Tracheophyta</taxon>
        <taxon>Spermatophyta</taxon>
        <taxon>Magnoliopsida</taxon>
        <taxon>eudicotyledons</taxon>
        <taxon>Gunneridae</taxon>
        <taxon>Pentapetalae</taxon>
        <taxon>asterids</taxon>
        <taxon>lamiids</taxon>
        <taxon>Solanales</taxon>
        <taxon>Solanaceae</taxon>
        <taxon>Solanoideae</taxon>
        <taxon>Datureae</taxon>
        <taxon>Datura</taxon>
    </lineage>
</organism>
<dbReference type="Proteomes" id="UP000823775">
    <property type="component" value="Unassembled WGS sequence"/>
</dbReference>
<feature type="non-terminal residue" evidence="1">
    <location>
        <position position="1"/>
    </location>
</feature>
<name>A0ABS8T6W4_DATST</name>
<evidence type="ECO:0000313" key="1">
    <source>
        <dbReference type="EMBL" id="MCD7466690.1"/>
    </source>
</evidence>
<dbReference type="EMBL" id="JACEIK010001166">
    <property type="protein sequence ID" value="MCD7466690.1"/>
    <property type="molecule type" value="Genomic_DNA"/>
</dbReference>
<keyword evidence="2" id="KW-1185">Reference proteome</keyword>
<reference evidence="1 2" key="1">
    <citation type="journal article" date="2021" name="BMC Genomics">
        <title>Datura genome reveals duplications of psychoactive alkaloid biosynthetic genes and high mutation rate following tissue culture.</title>
        <authorList>
            <person name="Rajewski A."/>
            <person name="Carter-House D."/>
            <person name="Stajich J."/>
            <person name="Litt A."/>
        </authorList>
    </citation>
    <scope>NUCLEOTIDE SEQUENCE [LARGE SCALE GENOMIC DNA]</scope>
    <source>
        <strain evidence="1">AR-01</strain>
    </source>
</reference>
<proteinExistence type="predicted"/>